<dbReference type="InterPro" id="IPR035906">
    <property type="entry name" value="MetI-like_sf"/>
</dbReference>
<evidence type="ECO:0000313" key="9">
    <source>
        <dbReference type="EMBL" id="KGX91328.1"/>
    </source>
</evidence>
<keyword evidence="2 7" id="KW-0813">Transport</keyword>
<keyword evidence="4 7" id="KW-0812">Transmembrane</keyword>
<dbReference type="Pfam" id="PF00528">
    <property type="entry name" value="BPD_transp_1"/>
    <property type="match status" value="1"/>
</dbReference>
<evidence type="ECO:0000259" key="8">
    <source>
        <dbReference type="PROSITE" id="PS50928"/>
    </source>
</evidence>
<evidence type="ECO:0000256" key="3">
    <source>
        <dbReference type="ARBA" id="ARBA00022475"/>
    </source>
</evidence>
<dbReference type="AlphaFoldDB" id="A0A0A5GJD2"/>
<dbReference type="Gene3D" id="1.10.3720.10">
    <property type="entry name" value="MetI-like"/>
    <property type="match status" value="1"/>
</dbReference>
<organism evidence="9 10">
    <name type="scientific">Pontibacillus halophilus JSM 076056 = DSM 19796</name>
    <dbReference type="NCBI Taxonomy" id="1385510"/>
    <lineage>
        <taxon>Bacteria</taxon>
        <taxon>Bacillati</taxon>
        <taxon>Bacillota</taxon>
        <taxon>Bacilli</taxon>
        <taxon>Bacillales</taxon>
        <taxon>Bacillaceae</taxon>
        <taxon>Pontibacillus</taxon>
    </lineage>
</organism>
<feature type="transmembrane region" description="Helical" evidence="7">
    <location>
        <begin position="172"/>
        <end position="197"/>
    </location>
</feature>
<dbReference type="PANTHER" id="PTHR30151:SF20">
    <property type="entry name" value="ABC TRANSPORTER PERMEASE PROTEIN HI_0355-RELATED"/>
    <property type="match status" value="1"/>
</dbReference>
<proteinExistence type="inferred from homology"/>
<dbReference type="CDD" id="cd06261">
    <property type="entry name" value="TM_PBP2"/>
    <property type="match status" value="1"/>
</dbReference>
<dbReference type="Proteomes" id="UP000030528">
    <property type="component" value="Unassembled WGS sequence"/>
</dbReference>
<evidence type="ECO:0000313" key="10">
    <source>
        <dbReference type="Proteomes" id="UP000030528"/>
    </source>
</evidence>
<keyword evidence="3" id="KW-1003">Cell membrane</keyword>
<dbReference type="eggNOG" id="COG0600">
    <property type="taxonomic scope" value="Bacteria"/>
</dbReference>
<evidence type="ECO:0000256" key="5">
    <source>
        <dbReference type="ARBA" id="ARBA00022989"/>
    </source>
</evidence>
<feature type="transmembrane region" description="Helical" evidence="7">
    <location>
        <begin position="91"/>
        <end position="116"/>
    </location>
</feature>
<feature type="domain" description="ABC transmembrane type-1" evidence="8">
    <location>
        <begin position="56"/>
        <end position="234"/>
    </location>
</feature>
<dbReference type="EMBL" id="AVPE01000010">
    <property type="protein sequence ID" value="KGX91328.1"/>
    <property type="molecule type" value="Genomic_DNA"/>
</dbReference>
<keyword evidence="10" id="KW-1185">Reference proteome</keyword>
<dbReference type="OrthoDB" id="9804353at2"/>
<keyword evidence="6 7" id="KW-0472">Membrane</keyword>
<name>A0A0A5GJD2_9BACI</name>
<evidence type="ECO:0000256" key="7">
    <source>
        <dbReference type="RuleBase" id="RU363032"/>
    </source>
</evidence>
<keyword evidence="5 7" id="KW-1133">Transmembrane helix</keyword>
<protein>
    <submittedName>
        <fullName evidence="9">Nitrate ABC transporter permease</fullName>
    </submittedName>
</protein>
<dbReference type="InterPro" id="IPR000515">
    <property type="entry name" value="MetI-like"/>
</dbReference>
<evidence type="ECO:0000256" key="1">
    <source>
        <dbReference type="ARBA" id="ARBA00004651"/>
    </source>
</evidence>
<feature type="transmembrane region" description="Helical" evidence="7">
    <location>
        <begin position="5"/>
        <end position="24"/>
    </location>
</feature>
<evidence type="ECO:0000256" key="2">
    <source>
        <dbReference type="ARBA" id="ARBA00022448"/>
    </source>
</evidence>
<reference evidence="9 10" key="1">
    <citation type="submission" date="2013-08" db="EMBL/GenBank/DDBJ databases">
        <authorList>
            <person name="Huang J."/>
            <person name="Wang G."/>
        </authorList>
    </citation>
    <scope>NUCLEOTIDE SEQUENCE [LARGE SCALE GENOMIC DNA]</scope>
    <source>
        <strain evidence="9 10">JSM 076056</strain>
    </source>
</reference>
<accession>A0A0A5GJD2</accession>
<dbReference type="STRING" id="1385510.GCA_000425205_02484"/>
<dbReference type="PROSITE" id="PS50928">
    <property type="entry name" value="ABC_TM1"/>
    <property type="match status" value="1"/>
</dbReference>
<dbReference type="SUPFAM" id="SSF161098">
    <property type="entry name" value="MetI-like"/>
    <property type="match status" value="1"/>
</dbReference>
<feature type="transmembrane region" description="Helical" evidence="7">
    <location>
        <begin position="122"/>
        <end position="141"/>
    </location>
</feature>
<dbReference type="PANTHER" id="PTHR30151">
    <property type="entry name" value="ALKANE SULFONATE ABC TRANSPORTER-RELATED, MEMBRANE SUBUNIT"/>
    <property type="match status" value="1"/>
</dbReference>
<dbReference type="GO" id="GO:0005886">
    <property type="term" value="C:plasma membrane"/>
    <property type="evidence" value="ECO:0007669"/>
    <property type="project" value="UniProtKB-SubCell"/>
</dbReference>
<dbReference type="GO" id="GO:0055085">
    <property type="term" value="P:transmembrane transport"/>
    <property type="evidence" value="ECO:0007669"/>
    <property type="project" value="InterPro"/>
</dbReference>
<comment type="subcellular location">
    <subcellularLocation>
        <location evidence="1 7">Cell membrane</location>
        <topology evidence="1 7">Multi-pass membrane protein</topology>
    </subcellularLocation>
</comment>
<sequence length="248" mass="27571">MTKYLYKGLPIMTVLVALVLWQWMVKWTGVPNWILPAPSEIGVAFWENRGIIWSNSWPTIRITLLGLGLAVMTALVVALSMNLSHWVKRALYPLLITSQTVPIIALAPLFLIWFGYGVLPKVLVVALVCFFPIAVNLLTGFQETDEDMRKLMDAMGAGKWKRFLKLELPSSLPYFFTGLKIAATYSVMGAVIGEWLGGSEGLGLQLVRASQSFATDLFFAIILVIVTLSLAMVGLVVAFSYLLMPWNR</sequence>
<evidence type="ECO:0000256" key="4">
    <source>
        <dbReference type="ARBA" id="ARBA00022692"/>
    </source>
</evidence>
<evidence type="ECO:0000256" key="6">
    <source>
        <dbReference type="ARBA" id="ARBA00023136"/>
    </source>
</evidence>
<gene>
    <name evidence="9" type="ORF">N781_04480</name>
</gene>
<comment type="similarity">
    <text evidence="7">Belongs to the binding-protein-dependent transport system permease family.</text>
</comment>
<comment type="caution">
    <text evidence="9">The sequence shown here is derived from an EMBL/GenBank/DDBJ whole genome shotgun (WGS) entry which is preliminary data.</text>
</comment>
<dbReference type="RefSeq" id="WP_026800818.1">
    <property type="nucleotide sequence ID" value="NZ_AULI01000010.1"/>
</dbReference>
<feature type="transmembrane region" description="Helical" evidence="7">
    <location>
        <begin position="217"/>
        <end position="243"/>
    </location>
</feature>
<feature type="transmembrane region" description="Helical" evidence="7">
    <location>
        <begin position="60"/>
        <end position="79"/>
    </location>
</feature>